<gene>
    <name evidence="1" type="ORF">WR25_20989</name>
</gene>
<protein>
    <submittedName>
        <fullName evidence="1">Uncharacterized protein</fullName>
    </submittedName>
</protein>
<name>A0A2A2K3X4_9BILA</name>
<organism evidence="1 2">
    <name type="scientific">Diploscapter pachys</name>
    <dbReference type="NCBI Taxonomy" id="2018661"/>
    <lineage>
        <taxon>Eukaryota</taxon>
        <taxon>Metazoa</taxon>
        <taxon>Ecdysozoa</taxon>
        <taxon>Nematoda</taxon>
        <taxon>Chromadorea</taxon>
        <taxon>Rhabditida</taxon>
        <taxon>Rhabditina</taxon>
        <taxon>Rhabditomorpha</taxon>
        <taxon>Rhabditoidea</taxon>
        <taxon>Rhabditidae</taxon>
        <taxon>Diploscapter</taxon>
    </lineage>
</organism>
<accession>A0A2A2K3X4</accession>
<evidence type="ECO:0000313" key="1">
    <source>
        <dbReference type="EMBL" id="PAV68635.1"/>
    </source>
</evidence>
<keyword evidence="2" id="KW-1185">Reference proteome</keyword>
<comment type="caution">
    <text evidence="1">The sequence shown here is derived from an EMBL/GenBank/DDBJ whole genome shotgun (WGS) entry which is preliminary data.</text>
</comment>
<dbReference type="Proteomes" id="UP000218231">
    <property type="component" value="Unassembled WGS sequence"/>
</dbReference>
<dbReference type="AlphaFoldDB" id="A0A2A2K3X4"/>
<sequence>MAWEAPLGVQHLRDLCRELVEPERFGQEVSTWIEDAVMHDGVAGIARRVDDLEQRQQFDGAIGKLASCHAGHDDVCEQQRHVLAGFDHRQSFRSAASVKDRVAQLAQRLDRIVANAFLVLDHHDDLARYPCRTAWW</sequence>
<proteinExistence type="predicted"/>
<dbReference type="EMBL" id="LIAE01009715">
    <property type="protein sequence ID" value="PAV68635.1"/>
    <property type="molecule type" value="Genomic_DNA"/>
</dbReference>
<evidence type="ECO:0000313" key="2">
    <source>
        <dbReference type="Proteomes" id="UP000218231"/>
    </source>
</evidence>
<reference evidence="1 2" key="1">
    <citation type="journal article" date="2017" name="Curr. Biol.">
        <title>Genome architecture and evolution of a unichromosomal asexual nematode.</title>
        <authorList>
            <person name="Fradin H."/>
            <person name="Zegar C."/>
            <person name="Gutwein M."/>
            <person name="Lucas J."/>
            <person name="Kovtun M."/>
            <person name="Corcoran D."/>
            <person name="Baugh L.R."/>
            <person name="Kiontke K."/>
            <person name="Gunsalus K."/>
            <person name="Fitch D.H."/>
            <person name="Piano F."/>
        </authorList>
    </citation>
    <scope>NUCLEOTIDE SEQUENCE [LARGE SCALE GENOMIC DNA]</scope>
    <source>
        <strain evidence="1">PF1309</strain>
    </source>
</reference>